<name>A0AAU9T4S2_THLAR</name>
<gene>
    <name evidence="3" type="ORF">TAV2_LOCUS23920</name>
</gene>
<dbReference type="Proteomes" id="UP000836841">
    <property type="component" value="Chromosome 7"/>
</dbReference>
<proteinExistence type="inferred from homology"/>
<dbReference type="GO" id="GO:0004497">
    <property type="term" value="F:monooxygenase activity"/>
    <property type="evidence" value="ECO:0007669"/>
    <property type="project" value="InterPro"/>
</dbReference>
<dbReference type="Pfam" id="PF03195">
    <property type="entry name" value="LOB"/>
    <property type="match status" value="1"/>
</dbReference>
<dbReference type="GO" id="GO:0016705">
    <property type="term" value="F:oxidoreductase activity, acting on paired donors, with incorporation or reduction of molecular oxygen"/>
    <property type="evidence" value="ECO:0007669"/>
    <property type="project" value="InterPro"/>
</dbReference>
<evidence type="ECO:0000259" key="2">
    <source>
        <dbReference type="PROSITE" id="PS50891"/>
    </source>
</evidence>
<dbReference type="GO" id="GO:0020037">
    <property type="term" value="F:heme binding"/>
    <property type="evidence" value="ECO:0007669"/>
    <property type="project" value="InterPro"/>
</dbReference>
<dbReference type="GO" id="GO:0005506">
    <property type="term" value="F:iron ion binding"/>
    <property type="evidence" value="ECO:0007669"/>
    <property type="project" value="InterPro"/>
</dbReference>
<dbReference type="SUPFAM" id="SSF48264">
    <property type="entry name" value="Cytochrome P450"/>
    <property type="match status" value="1"/>
</dbReference>
<dbReference type="AlphaFoldDB" id="A0AAU9T4S2"/>
<organism evidence="3 4">
    <name type="scientific">Thlaspi arvense</name>
    <name type="common">Field penny-cress</name>
    <dbReference type="NCBI Taxonomy" id="13288"/>
    <lineage>
        <taxon>Eukaryota</taxon>
        <taxon>Viridiplantae</taxon>
        <taxon>Streptophyta</taxon>
        <taxon>Embryophyta</taxon>
        <taxon>Tracheophyta</taxon>
        <taxon>Spermatophyta</taxon>
        <taxon>Magnoliopsida</taxon>
        <taxon>eudicotyledons</taxon>
        <taxon>Gunneridae</taxon>
        <taxon>Pentapetalae</taxon>
        <taxon>rosids</taxon>
        <taxon>malvids</taxon>
        <taxon>Brassicales</taxon>
        <taxon>Brassicaceae</taxon>
        <taxon>Thlaspideae</taxon>
        <taxon>Thlaspi</taxon>
    </lineage>
</organism>
<sequence length="127" mass="14696">MNLNQCAVCKAMKVQCSTACVFAPHFPSTEPEKFDRVNRVFGVQNVYRVLGRLPRSLREDAVDALCYEAEARIRDPIHGYIFMNVLVVRRDPQHRDEPNEIKPERFFENSPDFKGLGEGFVRPLTWP</sequence>
<feature type="domain" description="LOB" evidence="2">
    <location>
        <begin position="4"/>
        <end position="105"/>
    </location>
</feature>
<keyword evidence="4" id="KW-1185">Reference proteome</keyword>
<dbReference type="PANTHER" id="PTHR31301:SF181">
    <property type="entry name" value="LOB DOMAIN-CONTAINING PROTEIN"/>
    <property type="match status" value="1"/>
</dbReference>
<accession>A0AAU9T4S2</accession>
<dbReference type="InterPro" id="IPR004883">
    <property type="entry name" value="LOB"/>
</dbReference>
<evidence type="ECO:0000256" key="1">
    <source>
        <dbReference type="ARBA" id="ARBA00005474"/>
    </source>
</evidence>
<protein>
    <recommendedName>
        <fullName evidence="2">LOB domain-containing protein</fullName>
    </recommendedName>
</protein>
<evidence type="ECO:0000313" key="3">
    <source>
        <dbReference type="EMBL" id="CAH2078231.1"/>
    </source>
</evidence>
<feature type="non-terminal residue" evidence="3">
    <location>
        <position position="1"/>
    </location>
</feature>
<dbReference type="PANTHER" id="PTHR31301">
    <property type="entry name" value="LOB DOMAIN-CONTAINING PROTEIN 4-RELATED"/>
    <property type="match status" value="1"/>
</dbReference>
<dbReference type="EMBL" id="OU466863">
    <property type="protein sequence ID" value="CAH2078231.1"/>
    <property type="molecule type" value="Genomic_DNA"/>
</dbReference>
<evidence type="ECO:0000313" key="4">
    <source>
        <dbReference type="Proteomes" id="UP000836841"/>
    </source>
</evidence>
<reference evidence="3 4" key="1">
    <citation type="submission" date="2022-03" db="EMBL/GenBank/DDBJ databases">
        <authorList>
            <person name="Nunn A."/>
            <person name="Chopra R."/>
            <person name="Nunn A."/>
            <person name="Contreras Garrido A."/>
        </authorList>
    </citation>
    <scope>NUCLEOTIDE SEQUENCE [LARGE SCALE GENOMIC DNA]</scope>
</reference>
<comment type="similarity">
    <text evidence="1">Belongs to the LOB domain-containing protein family.</text>
</comment>
<dbReference type="PROSITE" id="PS50891">
    <property type="entry name" value="LOB"/>
    <property type="match status" value="1"/>
</dbReference>
<dbReference type="InterPro" id="IPR036396">
    <property type="entry name" value="Cyt_P450_sf"/>
</dbReference>